<reference evidence="1" key="1">
    <citation type="journal article" date="2020" name="Nat. Genet.">
        <title>Genomic diversifications of five Gossypium allopolyploid species and their impact on cotton improvement.</title>
        <authorList>
            <person name="Chen Z.J."/>
            <person name="Sreedasyam A."/>
            <person name="Ando A."/>
            <person name="Song Q."/>
            <person name="De Santiago L.M."/>
            <person name="Hulse-Kemp A.M."/>
            <person name="Ding M."/>
            <person name="Ye W."/>
            <person name="Kirkbride R.C."/>
            <person name="Jenkins J."/>
            <person name="Plott C."/>
            <person name="Lovell J."/>
            <person name="Lin Y.M."/>
            <person name="Vaughn R."/>
            <person name="Liu B."/>
            <person name="Simpson S."/>
            <person name="Scheffler B.E."/>
            <person name="Wen L."/>
            <person name="Saski C.A."/>
            <person name="Grover C.E."/>
            <person name="Hu G."/>
            <person name="Conover J.L."/>
            <person name="Carlson J.W."/>
            <person name="Shu S."/>
            <person name="Boston L.B."/>
            <person name="Williams M."/>
            <person name="Peterson D.G."/>
            <person name="McGee K."/>
            <person name="Jones D.C."/>
            <person name="Wendel J.F."/>
            <person name="Stelly D.M."/>
            <person name="Grimwood J."/>
            <person name="Schmutz J."/>
        </authorList>
    </citation>
    <scope>NUCLEOTIDE SEQUENCE [LARGE SCALE GENOMIC DNA]</scope>
    <source>
        <strain evidence="1">cv. TM-1</strain>
    </source>
</reference>
<evidence type="ECO:0000313" key="1">
    <source>
        <dbReference type="Proteomes" id="UP000818029"/>
    </source>
</evidence>
<evidence type="ECO:0000313" key="2">
    <source>
        <dbReference type="RefSeq" id="XP_040938258.1"/>
    </source>
</evidence>
<proteinExistence type="predicted"/>
<name>A0ABM2Z6C7_GOSHI</name>
<dbReference type="RefSeq" id="XP_040938258.1">
    <property type="nucleotide sequence ID" value="XM_041082324.1"/>
</dbReference>
<keyword evidence="1" id="KW-1185">Reference proteome</keyword>
<dbReference type="Proteomes" id="UP000818029">
    <property type="component" value="Chromosome A02"/>
</dbReference>
<dbReference type="GeneID" id="121210229"/>
<sequence length="105" mass="11960">MVPQRYFETKVAQRRKTPALSERQSLMKVRRSSKNRLAVLHISQAVLAEIKYDSNDVLTVESNHDASNLSCWVTKDASGFGIRVPFGEVTKRAGIDENQKKNQRK</sequence>
<accession>A0ABM2Z6C7</accession>
<protein>
    <submittedName>
        <fullName evidence="2">Uncharacterized protein</fullName>
    </submittedName>
</protein>
<reference evidence="2" key="2">
    <citation type="submission" date="2025-08" db="UniProtKB">
        <authorList>
            <consortium name="RefSeq"/>
        </authorList>
    </citation>
    <scope>IDENTIFICATION</scope>
</reference>
<organism evidence="1 2">
    <name type="scientific">Gossypium hirsutum</name>
    <name type="common">Upland cotton</name>
    <name type="synonym">Gossypium mexicanum</name>
    <dbReference type="NCBI Taxonomy" id="3635"/>
    <lineage>
        <taxon>Eukaryota</taxon>
        <taxon>Viridiplantae</taxon>
        <taxon>Streptophyta</taxon>
        <taxon>Embryophyta</taxon>
        <taxon>Tracheophyta</taxon>
        <taxon>Spermatophyta</taxon>
        <taxon>Magnoliopsida</taxon>
        <taxon>eudicotyledons</taxon>
        <taxon>Gunneridae</taxon>
        <taxon>Pentapetalae</taxon>
        <taxon>rosids</taxon>
        <taxon>malvids</taxon>
        <taxon>Malvales</taxon>
        <taxon>Malvaceae</taxon>
        <taxon>Malvoideae</taxon>
        <taxon>Gossypium</taxon>
    </lineage>
</organism>
<gene>
    <name evidence="2" type="primary">LOC121210229</name>
</gene>